<sequence length="1213" mass="135424">MDGYPPGSLDHNVPFLVASGLNSAEPELDLQGELSTQGQLIKSDLPPLEGREAQLLETYFEEIDARGTSWAVVPRDEPYRFRIKTVGRSYLLPPRKTIIPDSVGPPDPSATIHSPFSPLSHVSALYPDGLIDSRWIKKHQHLVPSIYACFYSLANDNRLKLDVNEIKATLARSGFKTRVAIILFGNQDSGTAVLTEEVQDRLESIRKGTALDPKSIFYIPTQESPAELKRKIDSILAILYSNAVEYYRDLGRHARKKRSRGIAPQPTIPPTSGTSHTLSLPDWNFRYDMKTAILAEFRQELDAAIRSFEQAYEILLGQDVFDIIPSWSSRWNEARQLADIISIRCLRLHLWMGHTSLAVRRWQTHRDRIGDLVDRRGQGTNTYGWQAWEARWAMVMANLMEKIEVSGLAPASMTIFLPPERAVLGERLQPWELLHHTGYWYRMAARHLTARRTLAHMIPDEDREPPESASAKSAKSTYDTYMCPPPYQENPLSGDGGVSHAQLIIDCLIASRTQFEARGQLRIVAELSLECAKEMATLGSWEEVVAILQPVWDSSSYRADNWLDISEDLCWLLRRAAKEIGRADLVVAADWELMNKKFSKRQHWRYDLSQSLDGVTIEEKPSIQLSDASSSHLISSSFVFRSKENKAGDQCLAQFTLTSNAMADSMPISFSSVKILFGGSLKPILLRHGSSGEESSFITEVALEEQFSTDGPGDLPSSLSGTCDLTIKPGEKRVFEMAFPLRESGEAEASTVVVTYEHKSFDIEYTMSFRDTDQVTGWYIKTSDRPRQLRPDARILHIKPRPPKLLVSLLESSGQYYTNETVELGVELRNEEEEPANVKLDVQLYGKSVPSFKLQVGEHERNGETGEDESKALGVPVGVISSGAVAELKLTIDPTTAPTTHDLHIQATYHLESDTATPIIQVLSLSLDLVGPFEANYDLLPRLHPEPWPSLFDYEGLHLVTEGETAAPPAKGFAQQWCLVCHYASFAMEDLTVLGMELQVVSCVGGARCTVTRQPEVAGDGITIPPKTIHEAQFDLVAQKLSLDDRHPVTLDLAFVIKWKRKTAPVDGQANVTALPVGQYLVLGTEPRVLASALYSNPTASTNMLHLDITIENPSNHFLTFGLSMEPSDMFGFSGAKQTTINLLPMSRRTARYRLLPFVQGDYIRPGLVVRDKYFQKVLRIIPTEGMKIDKDGLLVWVPGDGSKDSERGAKET</sequence>
<dbReference type="InterPro" id="IPR021773">
    <property type="entry name" value="TPC11"/>
</dbReference>
<dbReference type="Pfam" id="PF07919">
    <property type="entry name" value="Gryzun"/>
    <property type="match status" value="1"/>
</dbReference>
<dbReference type="Pfam" id="PF11817">
    <property type="entry name" value="Foie-gras_1"/>
    <property type="match status" value="1"/>
</dbReference>
<evidence type="ECO:0000259" key="1">
    <source>
        <dbReference type="Pfam" id="PF07919"/>
    </source>
</evidence>
<feature type="domain" description="Trafficking protein particle complex subunit 11" evidence="2">
    <location>
        <begin position="330"/>
        <end position="595"/>
    </location>
</feature>
<dbReference type="AlphaFoldDB" id="A0A0A1V6H6"/>
<evidence type="ECO:0000259" key="2">
    <source>
        <dbReference type="Pfam" id="PF11817"/>
    </source>
</evidence>
<organism evidence="3 4">
    <name type="scientific">Metarhizium robertsii</name>
    <dbReference type="NCBI Taxonomy" id="568076"/>
    <lineage>
        <taxon>Eukaryota</taxon>
        <taxon>Fungi</taxon>
        <taxon>Dikarya</taxon>
        <taxon>Ascomycota</taxon>
        <taxon>Pezizomycotina</taxon>
        <taxon>Sordariomycetes</taxon>
        <taxon>Hypocreomycetidae</taxon>
        <taxon>Hypocreales</taxon>
        <taxon>Clavicipitaceae</taxon>
        <taxon>Metarhizium</taxon>
    </lineage>
</organism>
<name>A0A0A1V6H6_9HYPO</name>
<reference evidence="3 4" key="1">
    <citation type="submission" date="2014-02" db="EMBL/GenBank/DDBJ databases">
        <title>The genome sequence of the entomopathogenic fungus Metarhizium robertsii ARSEF 2575.</title>
        <authorList>
            <person name="Giuliano Garisto Donzelli B."/>
            <person name="Roe B.A."/>
            <person name="Macmil S.L."/>
            <person name="Krasnoff S.B."/>
            <person name="Gibson D.M."/>
        </authorList>
    </citation>
    <scope>NUCLEOTIDE SEQUENCE [LARGE SCALE GENOMIC DNA]</scope>
    <source>
        <strain evidence="3 4">ARSEF 2575</strain>
    </source>
</reference>
<dbReference type="eggNOG" id="ENOG502QV3F">
    <property type="taxonomic scope" value="Eukaryota"/>
</dbReference>
<accession>A0A0A1V6H6</accession>
<dbReference type="PANTHER" id="PTHR14374">
    <property type="entry name" value="FOIE GRAS"/>
    <property type="match status" value="1"/>
</dbReference>
<evidence type="ECO:0000313" key="3">
    <source>
        <dbReference type="EMBL" id="EXV05814.1"/>
    </source>
</evidence>
<proteinExistence type="predicted"/>
<dbReference type="PANTHER" id="PTHR14374:SF0">
    <property type="entry name" value="TRAFFICKING PROTEIN PARTICLE COMPLEX SUBUNIT 11"/>
    <property type="match status" value="1"/>
</dbReference>
<dbReference type="EMBL" id="JELW01000001">
    <property type="protein sequence ID" value="EXV05814.1"/>
    <property type="molecule type" value="Genomic_DNA"/>
</dbReference>
<gene>
    <name evidence="3" type="ORF">X797_000531</name>
</gene>
<dbReference type="Proteomes" id="UP000030151">
    <property type="component" value="Unassembled WGS sequence"/>
</dbReference>
<comment type="caution">
    <text evidence="3">The sequence shown here is derived from an EMBL/GenBank/DDBJ whole genome shotgun (WGS) entry which is preliminary data.</text>
</comment>
<protein>
    <submittedName>
        <fullName evidence="3">Foie gras liver health family 1 and gryzun domain protein</fullName>
    </submittedName>
</protein>
<feature type="domain" description="Gryzun putative trafficking through Golgi" evidence="1">
    <location>
        <begin position="623"/>
        <end position="1199"/>
    </location>
</feature>
<dbReference type="InterPro" id="IPR012880">
    <property type="entry name" value="Gryzun"/>
</dbReference>
<dbReference type="OrthoDB" id="6278596at2759"/>
<dbReference type="HOGENOM" id="CLU_003572_1_0_1"/>
<evidence type="ECO:0000313" key="4">
    <source>
        <dbReference type="Proteomes" id="UP000030151"/>
    </source>
</evidence>